<reference evidence="12 13" key="1">
    <citation type="submission" date="2019-09" db="EMBL/GenBank/DDBJ databases">
        <title>Bird 10,000 Genomes (B10K) Project - Family phase.</title>
        <authorList>
            <person name="Zhang G."/>
        </authorList>
    </citation>
    <scope>NUCLEOTIDE SEQUENCE [LARGE SCALE GENOMIC DNA]</scope>
    <source>
        <strain evidence="12">B10K-DU-012-56</strain>
    </source>
</reference>
<evidence type="ECO:0000256" key="4">
    <source>
        <dbReference type="ARBA" id="ARBA00022857"/>
    </source>
</evidence>
<dbReference type="EMBL" id="VYZW01005675">
    <property type="protein sequence ID" value="NXS39852.1"/>
    <property type="molecule type" value="Genomic_DNA"/>
</dbReference>
<evidence type="ECO:0000313" key="12">
    <source>
        <dbReference type="EMBL" id="NXS39852.1"/>
    </source>
</evidence>
<dbReference type="SUPFAM" id="SSF51735">
    <property type="entry name" value="NAD(P)-binding Rossmann-fold domains"/>
    <property type="match status" value="1"/>
</dbReference>
<dbReference type="GO" id="GO:0050661">
    <property type="term" value="F:NADP binding"/>
    <property type="evidence" value="ECO:0007669"/>
    <property type="project" value="TreeGrafter"/>
</dbReference>
<dbReference type="Gene3D" id="3.40.50.720">
    <property type="entry name" value="NAD(P)-binding Rossmann-like Domain"/>
    <property type="match status" value="1"/>
</dbReference>
<feature type="non-terminal residue" evidence="12">
    <location>
        <position position="1"/>
    </location>
</feature>
<evidence type="ECO:0000256" key="6">
    <source>
        <dbReference type="ARBA" id="ARBA00022989"/>
    </source>
</evidence>
<dbReference type="EC" id="7.1.1.1" evidence="2"/>
<feature type="transmembrane region" description="Helical" evidence="10">
    <location>
        <begin position="459"/>
        <end position="479"/>
    </location>
</feature>
<dbReference type="InterPro" id="IPR007698">
    <property type="entry name" value="AlaDH/PNT_NAD(H)-bd"/>
</dbReference>
<keyword evidence="8 10" id="KW-0472">Membrane</keyword>
<dbReference type="OrthoDB" id="9082584at2759"/>
<dbReference type="PANTHER" id="PTHR10160:SF22">
    <property type="entry name" value="NAD(P) TRANSHYDROGENASE, MITOCHONDRIAL"/>
    <property type="match status" value="1"/>
</dbReference>
<dbReference type="Pfam" id="PF01262">
    <property type="entry name" value="AlaDh_PNT_C"/>
    <property type="match status" value="1"/>
</dbReference>
<keyword evidence="7" id="KW-0520">NAD</keyword>
<accession>A0A7L2U2I4</accession>
<name>A0A7L2U2I4_BALRX</name>
<evidence type="ECO:0000256" key="3">
    <source>
        <dbReference type="ARBA" id="ARBA00022692"/>
    </source>
</evidence>
<dbReference type="GO" id="GO:0005743">
    <property type="term" value="C:mitochondrial inner membrane"/>
    <property type="evidence" value="ECO:0007669"/>
    <property type="project" value="TreeGrafter"/>
</dbReference>
<dbReference type="InterPro" id="IPR036291">
    <property type="entry name" value="NAD(P)-bd_dom_sf"/>
</dbReference>
<dbReference type="SMART" id="SM01002">
    <property type="entry name" value="AlaDh_PNT_C"/>
    <property type="match status" value="1"/>
</dbReference>
<feature type="transmembrane region" description="Helical" evidence="10">
    <location>
        <begin position="552"/>
        <end position="571"/>
    </location>
</feature>
<feature type="domain" description="Alanine dehydrogenase/pyridine nucleotide transhydrogenase NAD(H)-binding" evidence="11">
    <location>
        <begin position="1"/>
        <end position="114"/>
    </location>
</feature>
<evidence type="ECO:0000256" key="2">
    <source>
        <dbReference type="ARBA" id="ARBA00012943"/>
    </source>
</evidence>
<dbReference type="InterPro" id="IPR034300">
    <property type="entry name" value="PNTB-like"/>
</dbReference>
<feature type="transmembrane region" description="Helical" evidence="10">
    <location>
        <begin position="276"/>
        <end position="296"/>
    </location>
</feature>
<dbReference type="Proteomes" id="UP000528411">
    <property type="component" value="Unassembled WGS sequence"/>
</dbReference>
<feature type="transmembrane region" description="Helical" evidence="10">
    <location>
        <begin position="316"/>
        <end position="335"/>
    </location>
</feature>
<comment type="catalytic activity">
    <reaction evidence="9">
        <text>NAD(+) + NADPH + H(+)(in) = NADH + NADP(+) + H(+)(out)</text>
        <dbReference type="Rhea" id="RHEA:47992"/>
        <dbReference type="ChEBI" id="CHEBI:15378"/>
        <dbReference type="ChEBI" id="CHEBI:57540"/>
        <dbReference type="ChEBI" id="CHEBI:57783"/>
        <dbReference type="ChEBI" id="CHEBI:57945"/>
        <dbReference type="ChEBI" id="CHEBI:58349"/>
        <dbReference type="EC" id="7.1.1.1"/>
    </reaction>
</comment>
<dbReference type="InterPro" id="IPR029035">
    <property type="entry name" value="DHS-like_NAD/FAD-binding_dom"/>
</dbReference>
<keyword evidence="6 10" id="KW-1133">Transmembrane helix</keyword>
<comment type="caution">
    <text evidence="12">The sequence shown here is derived from an EMBL/GenBank/DDBJ whole genome shotgun (WGS) entry which is preliminary data.</text>
</comment>
<dbReference type="SUPFAM" id="SSF52467">
    <property type="entry name" value="DHS-like NAD/FAD-binding domain"/>
    <property type="match status" value="1"/>
</dbReference>
<evidence type="ECO:0000256" key="8">
    <source>
        <dbReference type="ARBA" id="ARBA00023136"/>
    </source>
</evidence>
<evidence type="ECO:0000256" key="10">
    <source>
        <dbReference type="SAM" id="Phobius"/>
    </source>
</evidence>
<keyword evidence="13" id="KW-1185">Reference proteome</keyword>
<dbReference type="Pfam" id="PF02233">
    <property type="entry name" value="PNTB"/>
    <property type="match status" value="1"/>
</dbReference>
<keyword evidence="4" id="KW-0521">NADP</keyword>
<feature type="transmembrane region" description="Helical" evidence="10">
    <location>
        <begin position="391"/>
        <end position="410"/>
    </location>
</feature>
<keyword evidence="5" id="KW-1278">Translocase</keyword>
<protein>
    <recommendedName>
        <fullName evidence="2">proton-translocating NAD(P)(+) transhydrogenase</fullName>
        <ecNumber evidence="2">7.1.1.1</ecNumber>
    </recommendedName>
</protein>
<evidence type="ECO:0000256" key="7">
    <source>
        <dbReference type="ARBA" id="ARBA00023027"/>
    </source>
</evidence>
<dbReference type="PANTHER" id="PTHR10160">
    <property type="entry name" value="NAD(P) TRANSHYDROGENASE"/>
    <property type="match status" value="1"/>
</dbReference>
<sequence>RAAALEQFKSLGAEPLEVDLKESGEGQGGYAKEMSKEFIGAEMKLFAKQCQDVDIIITTALIPGKKAPILFKKDMIESMKEGSVVVDLAAEAGGNIETTNPGEMYVHKVSILVCRSFSVCMNSHYILRIDSSNYKASAMLGITVNISCQDGKVIFPAPPPNNVPQGAPVKQKTVAELEAEKAATITHFRKTMTSASVYTAGLVGMLGLGIIAPNTAFTQMVTTFGLAGIVGYHTVWGVTPALHSPLMSVTNAISGLTAVGGLVLMGGNYLPENTPQSLAVLSTFISSVNIAGGFLVTQRILDMFKRPTDPPEYNYLYLFPGGVFVGGYAAALNGGYNIEQMMYLGSGLCCVGALAGLSTQGTARLGNALGMIGVAGGLAATLGGLKPSPELLLQMSGAVALGGTIGLAIAKRIQITDLPQLVAAFHSLVGLAAVLTCVAEYMIEYPHFATDPAANLTKIVAYLGTYIGGVTFSGSLVAYGKLQGILNSAPLLLPGRHALNAGLLAASVGGMVPYMIDPNYAMGITCLGSVSALSAIMGVTLTAAIGGADMPVVITVLNSYSGWALCAEGFLLNNNLLTVVGALIGSSGAILSYIMCVAMNRSLANVILGGYGTTSTAGGKPMEITGTHMEINVDNAIEMIKEANNIIITPGKTLLTHTARSKAQYPIADLVKMLREQGKNVR</sequence>
<feature type="transmembrane region" description="Helical" evidence="10">
    <location>
        <begin position="499"/>
        <end position="516"/>
    </location>
</feature>
<evidence type="ECO:0000259" key="11">
    <source>
        <dbReference type="SMART" id="SM01002"/>
    </source>
</evidence>
<feature type="transmembrane region" description="Helical" evidence="10">
    <location>
        <begin position="577"/>
        <end position="598"/>
    </location>
</feature>
<feature type="transmembrane region" description="Helical" evidence="10">
    <location>
        <begin position="249"/>
        <end position="270"/>
    </location>
</feature>
<dbReference type="GO" id="GO:0006740">
    <property type="term" value="P:NADPH regeneration"/>
    <property type="evidence" value="ECO:0007669"/>
    <property type="project" value="TreeGrafter"/>
</dbReference>
<feature type="transmembrane region" description="Helical" evidence="10">
    <location>
        <begin position="195"/>
        <end position="212"/>
    </location>
</feature>
<feature type="transmembrane region" description="Helical" evidence="10">
    <location>
        <begin position="341"/>
        <end position="358"/>
    </location>
</feature>
<gene>
    <name evidence="12" type="primary">Nnt</name>
    <name evidence="12" type="ORF">BALREX_R03639</name>
</gene>
<evidence type="ECO:0000256" key="1">
    <source>
        <dbReference type="ARBA" id="ARBA00004141"/>
    </source>
</evidence>
<organism evidence="12 13">
    <name type="scientific">Balaeniceps rex</name>
    <name type="common">Shoebill</name>
    <dbReference type="NCBI Taxonomy" id="33584"/>
    <lineage>
        <taxon>Eukaryota</taxon>
        <taxon>Metazoa</taxon>
        <taxon>Chordata</taxon>
        <taxon>Craniata</taxon>
        <taxon>Vertebrata</taxon>
        <taxon>Euteleostomi</taxon>
        <taxon>Archelosauria</taxon>
        <taxon>Archosauria</taxon>
        <taxon>Dinosauria</taxon>
        <taxon>Saurischia</taxon>
        <taxon>Theropoda</taxon>
        <taxon>Coelurosauria</taxon>
        <taxon>Aves</taxon>
        <taxon>Neognathae</taxon>
        <taxon>Neoaves</taxon>
        <taxon>Aequornithes</taxon>
        <taxon>Pelecaniformes</taxon>
        <taxon>Balaenicipitidae</taxon>
        <taxon>Balaeniceps</taxon>
    </lineage>
</organism>
<dbReference type="AlphaFoldDB" id="A0A7L2U2I4"/>
<keyword evidence="3 10" id="KW-0812">Transmembrane</keyword>
<dbReference type="Pfam" id="PF12769">
    <property type="entry name" value="PNTB_4TM"/>
    <property type="match status" value="1"/>
</dbReference>
<evidence type="ECO:0000256" key="9">
    <source>
        <dbReference type="ARBA" id="ARBA00048202"/>
    </source>
</evidence>
<feature type="transmembrane region" description="Helical" evidence="10">
    <location>
        <begin position="422"/>
        <end position="443"/>
    </location>
</feature>
<dbReference type="GO" id="GO:0008750">
    <property type="term" value="F:proton-translocating NAD(P)+ transhydrogenase activity"/>
    <property type="evidence" value="ECO:0007669"/>
    <property type="project" value="UniProtKB-EC"/>
</dbReference>
<dbReference type="Gene3D" id="3.40.50.1220">
    <property type="entry name" value="TPP-binding domain"/>
    <property type="match status" value="1"/>
</dbReference>
<comment type="subcellular location">
    <subcellularLocation>
        <location evidence="1">Membrane</location>
        <topology evidence="1">Multi-pass membrane protein</topology>
    </subcellularLocation>
</comment>
<proteinExistence type="predicted"/>
<feature type="non-terminal residue" evidence="12">
    <location>
        <position position="682"/>
    </location>
</feature>
<evidence type="ECO:0000256" key="5">
    <source>
        <dbReference type="ARBA" id="ARBA00022967"/>
    </source>
</evidence>
<dbReference type="InterPro" id="IPR024605">
    <property type="entry name" value="NADP_transhyd_a_C"/>
</dbReference>
<evidence type="ECO:0000313" key="13">
    <source>
        <dbReference type="Proteomes" id="UP000528411"/>
    </source>
</evidence>
<feature type="transmembrane region" description="Helical" evidence="10">
    <location>
        <begin position="522"/>
        <end position="545"/>
    </location>
</feature>